<accession>A0A2S0VQW5</accession>
<dbReference type="RefSeq" id="WP_108602651.1">
    <property type="nucleotide sequence ID" value="NZ_CP026604.1"/>
</dbReference>
<evidence type="ECO:0000256" key="4">
    <source>
        <dbReference type="ARBA" id="ARBA00023125"/>
    </source>
</evidence>
<evidence type="ECO:0000256" key="6">
    <source>
        <dbReference type="PROSITE-ProRule" id="PRU00169"/>
    </source>
</evidence>
<dbReference type="GO" id="GO:0006355">
    <property type="term" value="P:regulation of DNA-templated transcription"/>
    <property type="evidence" value="ECO:0007669"/>
    <property type="project" value="InterPro"/>
</dbReference>
<name>A0A2S0VQW5_9ALTE</name>
<keyword evidence="3" id="KW-0805">Transcription regulation</keyword>
<protein>
    <submittedName>
        <fullName evidence="9">Sigma-54-dependent Fis family transcriptional regulator</fullName>
    </submittedName>
</protein>
<dbReference type="InterPro" id="IPR003593">
    <property type="entry name" value="AAA+_ATPase"/>
</dbReference>
<evidence type="ECO:0000256" key="1">
    <source>
        <dbReference type="ARBA" id="ARBA00022741"/>
    </source>
</evidence>
<keyword evidence="2" id="KW-0067">ATP-binding</keyword>
<dbReference type="SUPFAM" id="SSF52540">
    <property type="entry name" value="P-loop containing nucleoside triphosphate hydrolases"/>
    <property type="match status" value="1"/>
</dbReference>
<dbReference type="PANTHER" id="PTHR32071">
    <property type="entry name" value="TRANSCRIPTIONAL REGULATORY PROTEIN"/>
    <property type="match status" value="1"/>
</dbReference>
<dbReference type="InterPro" id="IPR009057">
    <property type="entry name" value="Homeodomain-like_sf"/>
</dbReference>
<dbReference type="Pfam" id="PF00158">
    <property type="entry name" value="Sigma54_activat"/>
    <property type="match status" value="1"/>
</dbReference>
<dbReference type="OrthoDB" id="9804019at2"/>
<evidence type="ECO:0000256" key="5">
    <source>
        <dbReference type="ARBA" id="ARBA00023163"/>
    </source>
</evidence>
<dbReference type="PROSITE" id="PS50110">
    <property type="entry name" value="RESPONSE_REGULATORY"/>
    <property type="match status" value="1"/>
</dbReference>
<sequence length="454" mass="50079">MTKDKILIVDDNPDVCQALDLLLDIHGYQTVICSNPADAVKAVMFQSISLVIQDMNFSQDTTSGIEGRELFYQLRDLNPDLPIILITAWAQLETAVELVKDGAADYLSKPWDDSKLLTSIKNLLEMLELRQQNQQLHQQLTSTSSNTHSDQPNLCGLIFASQVMRNLVDMAVQVAKADIPVLITGANGAGKEKIAEIVQANSQRASQPFVKVNVGALPIDLMEAELFGAEPGAYTGLTKKRVGRFTAADGGTLFLDEIGNLPLSGQVKLLRVLQTGEFEPLGSHQTQKVNVRIISATNADLKQDIQQGKFREDLYYRLNVIELNVAELKQRQADIIPLAEAFIGEQKQLSSQAKQALEQHDWPGNVRELQNTCQRAMILSQSETLQAQDFGLTLNAEGEQQKPSAANDIDPQSIQQAIDNAQGNISRAAKSLGLSRQALYRRISKYKLTVEDSK</sequence>
<keyword evidence="4" id="KW-0238">DNA-binding</keyword>
<dbReference type="InterPro" id="IPR001789">
    <property type="entry name" value="Sig_transdc_resp-reg_receiver"/>
</dbReference>
<reference evidence="9 10" key="1">
    <citation type="submission" date="2018-01" db="EMBL/GenBank/DDBJ databases">
        <title>Genome sequence of a Cantenovulum-like bacteria.</title>
        <authorList>
            <person name="Tan W.R."/>
            <person name="Lau N.-S."/>
            <person name="Go F."/>
            <person name="Amirul A.-A.A."/>
        </authorList>
    </citation>
    <scope>NUCLEOTIDE SEQUENCE [LARGE SCALE GENOMIC DNA]</scope>
    <source>
        <strain evidence="9 10">CCB-QB4</strain>
    </source>
</reference>
<dbReference type="Gene3D" id="3.40.50.2300">
    <property type="match status" value="1"/>
</dbReference>
<dbReference type="InterPro" id="IPR027417">
    <property type="entry name" value="P-loop_NTPase"/>
</dbReference>
<dbReference type="Gene3D" id="1.10.8.60">
    <property type="match status" value="1"/>
</dbReference>
<dbReference type="InterPro" id="IPR058031">
    <property type="entry name" value="AAA_lid_NorR"/>
</dbReference>
<dbReference type="PROSITE" id="PS50045">
    <property type="entry name" value="SIGMA54_INTERACT_4"/>
    <property type="match status" value="1"/>
</dbReference>
<dbReference type="Gene3D" id="3.40.50.300">
    <property type="entry name" value="P-loop containing nucleotide triphosphate hydrolases"/>
    <property type="match status" value="1"/>
</dbReference>
<dbReference type="InterPro" id="IPR002197">
    <property type="entry name" value="HTH_Fis"/>
</dbReference>
<feature type="modified residue" description="4-aspartylphosphate" evidence="6">
    <location>
        <position position="54"/>
    </location>
</feature>
<dbReference type="PRINTS" id="PR01590">
    <property type="entry name" value="HTHFIS"/>
</dbReference>
<dbReference type="AlphaFoldDB" id="A0A2S0VQW5"/>
<dbReference type="PROSITE" id="PS00688">
    <property type="entry name" value="SIGMA54_INTERACT_3"/>
    <property type="match status" value="1"/>
</dbReference>
<dbReference type="Pfam" id="PF00072">
    <property type="entry name" value="Response_reg"/>
    <property type="match status" value="1"/>
</dbReference>
<evidence type="ECO:0000313" key="10">
    <source>
        <dbReference type="Proteomes" id="UP000244441"/>
    </source>
</evidence>
<dbReference type="Gene3D" id="1.10.10.60">
    <property type="entry name" value="Homeodomain-like"/>
    <property type="match status" value="1"/>
</dbReference>
<dbReference type="SUPFAM" id="SSF52172">
    <property type="entry name" value="CheY-like"/>
    <property type="match status" value="1"/>
</dbReference>
<dbReference type="FunFam" id="3.40.50.300:FF:000006">
    <property type="entry name" value="DNA-binding transcriptional regulator NtrC"/>
    <property type="match status" value="1"/>
</dbReference>
<evidence type="ECO:0000259" key="8">
    <source>
        <dbReference type="PROSITE" id="PS50110"/>
    </source>
</evidence>
<dbReference type="GO" id="GO:0005524">
    <property type="term" value="F:ATP binding"/>
    <property type="evidence" value="ECO:0007669"/>
    <property type="project" value="UniProtKB-KW"/>
</dbReference>
<dbReference type="InterPro" id="IPR002078">
    <property type="entry name" value="Sigma_54_int"/>
</dbReference>
<dbReference type="InterPro" id="IPR025943">
    <property type="entry name" value="Sigma_54_int_dom_ATP-bd_2"/>
</dbReference>
<feature type="domain" description="Response regulatory" evidence="8">
    <location>
        <begin position="5"/>
        <end position="124"/>
    </location>
</feature>
<proteinExistence type="predicted"/>
<dbReference type="CDD" id="cd00009">
    <property type="entry name" value="AAA"/>
    <property type="match status" value="1"/>
</dbReference>
<gene>
    <name evidence="9" type="ORF">C2869_09170</name>
</gene>
<dbReference type="GO" id="GO:0043565">
    <property type="term" value="F:sequence-specific DNA binding"/>
    <property type="evidence" value="ECO:0007669"/>
    <property type="project" value="InterPro"/>
</dbReference>
<evidence type="ECO:0000256" key="3">
    <source>
        <dbReference type="ARBA" id="ARBA00023015"/>
    </source>
</evidence>
<dbReference type="Pfam" id="PF25601">
    <property type="entry name" value="AAA_lid_14"/>
    <property type="match status" value="1"/>
</dbReference>
<evidence type="ECO:0000313" key="9">
    <source>
        <dbReference type="EMBL" id="AWB66589.1"/>
    </source>
</evidence>
<keyword evidence="10" id="KW-1185">Reference proteome</keyword>
<dbReference type="Pfam" id="PF02954">
    <property type="entry name" value="HTH_8"/>
    <property type="match status" value="1"/>
</dbReference>
<dbReference type="InterPro" id="IPR011006">
    <property type="entry name" value="CheY-like_superfamily"/>
</dbReference>
<keyword evidence="5" id="KW-0804">Transcription</keyword>
<keyword evidence="1" id="KW-0547">Nucleotide-binding</keyword>
<feature type="domain" description="Sigma-54 factor interaction" evidence="7">
    <location>
        <begin position="157"/>
        <end position="378"/>
    </location>
</feature>
<dbReference type="GO" id="GO:0000160">
    <property type="term" value="P:phosphorelay signal transduction system"/>
    <property type="evidence" value="ECO:0007669"/>
    <property type="project" value="InterPro"/>
</dbReference>
<dbReference type="Proteomes" id="UP000244441">
    <property type="component" value="Chromosome"/>
</dbReference>
<evidence type="ECO:0000259" key="7">
    <source>
        <dbReference type="PROSITE" id="PS50045"/>
    </source>
</evidence>
<dbReference type="KEGG" id="cate:C2869_09170"/>
<dbReference type="InterPro" id="IPR025944">
    <property type="entry name" value="Sigma_54_int_dom_CS"/>
</dbReference>
<dbReference type="EMBL" id="CP026604">
    <property type="protein sequence ID" value="AWB66589.1"/>
    <property type="molecule type" value="Genomic_DNA"/>
</dbReference>
<dbReference type="SMART" id="SM00382">
    <property type="entry name" value="AAA"/>
    <property type="match status" value="1"/>
</dbReference>
<dbReference type="PANTHER" id="PTHR32071:SF86">
    <property type="entry name" value="TWO COMPONENT SIGNAL TRANSDUCTION SYSTEM SIGMA54-DEPENDENT RESPONSE REGULATOR FIS FAMILY"/>
    <property type="match status" value="1"/>
</dbReference>
<dbReference type="PROSITE" id="PS00676">
    <property type="entry name" value="SIGMA54_INTERACT_2"/>
    <property type="match status" value="1"/>
</dbReference>
<dbReference type="SMART" id="SM00448">
    <property type="entry name" value="REC"/>
    <property type="match status" value="1"/>
</dbReference>
<keyword evidence="6" id="KW-0597">Phosphoprotein</keyword>
<evidence type="ECO:0000256" key="2">
    <source>
        <dbReference type="ARBA" id="ARBA00022840"/>
    </source>
</evidence>
<dbReference type="SUPFAM" id="SSF46689">
    <property type="entry name" value="Homeodomain-like"/>
    <property type="match status" value="1"/>
</dbReference>
<organism evidence="9 10">
    <name type="scientific">Saccharobesus litoralis</name>
    <dbReference type="NCBI Taxonomy" id="2172099"/>
    <lineage>
        <taxon>Bacteria</taxon>
        <taxon>Pseudomonadati</taxon>
        <taxon>Pseudomonadota</taxon>
        <taxon>Gammaproteobacteria</taxon>
        <taxon>Alteromonadales</taxon>
        <taxon>Alteromonadaceae</taxon>
        <taxon>Saccharobesus</taxon>
    </lineage>
</organism>